<evidence type="ECO:0000313" key="5">
    <source>
        <dbReference type="Proteomes" id="UP000029385"/>
    </source>
</evidence>
<dbReference type="eggNOG" id="COG0741">
    <property type="taxonomic scope" value="Bacteria"/>
</dbReference>
<comment type="caution">
    <text evidence="4">The sequence shown here is derived from an EMBL/GenBank/DDBJ whole genome shotgun (WGS) entry which is preliminary data.</text>
</comment>
<gene>
    <name evidence="4" type="ORF">N789_04465</name>
</gene>
<name>A0A091B9L2_9GAMM</name>
<dbReference type="PATRIC" id="fig|1121015.4.peg.2577"/>
<proteinExistence type="inferred from homology"/>
<dbReference type="AlphaFoldDB" id="A0A091B9L2"/>
<feature type="signal peptide" evidence="2">
    <location>
        <begin position="1"/>
        <end position="24"/>
    </location>
</feature>
<dbReference type="SMART" id="SM00257">
    <property type="entry name" value="LysM"/>
    <property type="match status" value="1"/>
</dbReference>
<comment type="similarity">
    <text evidence="1">Belongs to the transglycosylase Slt family.</text>
</comment>
<feature type="chain" id="PRO_5001871392" description="LysM domain-containing protein" evidence="2">
    <location>
        <begin position="25"/>
        <end position="505"/>
    </location>
</feature>
<dbReference type="Gene3D" id="3.10.350.10">
    <property type="entry name" value="LysM domain"/>
    <property type="match status" value="1"/>
</dbReference>
<dbReference type="PANTHER" id="PTHR37423">
    <property type="entry name" value="SOLUBLE LYTIC MUREIN TRANSGLYCOSYLASE-RELATED"/>
    <property type="match status" value="1"/>
</dbReference>
<dbReference type="PROSITE" id="PS51257">
    <property type="entry name" value="PROKAR_LIPOPROTEIN"/>
    <property type="match status" value="1"/>
</dbReference>
<dbReference type="Proteomes" id="UP000029385">
    <property type="component" value="Unassembled WGS sequence"/>
</dbReference>
<evidence type="ECO:0000259" key="3">
    <source>
        <dbReference type="PROSITE" id="PS51782"/>
    </source>
</evidence>
<dbReference type="STRING" id="1121015.GCA_000420545_00166"/>
<keyword evidence="2" id="KW-0732">Signal</keyword>
<feature type="domain" description="LysM" evidence="3">
    <location>
        <begin position="455"/>
        <end position="500"/>
    </location>
</feature>
<sequence>MPAFRNSLFFALAIGLGCSGAANAARTDKFQPLYQQMDAASQRYREAQVQLQNGDDTAMARMSKALEDIEDLAQQCLKQKGCEPTRVITTYEILLKEQGMAPEVTAQGETGADPDHMISPVVANSPEAARTMQLLRNDHAFDQMVQMNEPVQAGIREWLTTQRAFLIDAWENYQYMRYLMYPEYEKAGLPEALLFGIMAKESGGKVHAVSRAGASGPLQFMYGTGMRFGLGKDSSGFDTRFDPQYAARANAAYINERFRELNRNLEYTVAAYNGGEGRAARLYAASGGQSFWSPEAYGQLPPETRDYVPMVIAAAWLFLHPKQYGLEFPKIDTTPDQFTLARDTSINELTICLGNGGSRDGWFRVLRNLNPRYEPGATIFAGTVLRAPKRVTALYKNNCTQGPRAELASTLMRANKYIVPAYAASPNNPVDASAPLAGAQASVARQSATSRKKPRDYRVRRGDSLMAIAREHSCNLAALARENRIKGPDYALRPGQRLKLKSCEE</sequence>
<dbReference type="InterPro" id="IPR023346">
    <property type="entry name" value="Lysozyme-like_dom_sf"/>
</dbReference>
<dbReference type="OrthoDB" id="9815002at2"/>
<dbReference type="CDD" id="cd00118">
    <property type="entry name" value="LysM"/>
    <property type="match status" value="1"/>
</dbReference>
<dbReference type="SUPFAM" id="SSF54106">
    <property type="entry name" value="LysM domain"/>
    <property type="match status" value="1"/>
</dbReference>
<dbReference type="InterPro" id="IPR018392">
    <property type="entry name" value="LysM"/>
</dbReference>
<accession>A0A091B9L2</accession>
<dbReference type="InterPro" id="IPR008258">
    <property type="entry name" value="Transglycosylase_SLT_dom_1"/>
</dbReference>
<evidence type="ECO:0000256" key="1">
    <source>
        <dbReference type="ARBA" id="ARBA00007734"/>
    </source>
</evidence>
<dbReference type="PANTHER" id="PTHR37423:SF2">
    <property type="entry name" value="MEMBRANE-BOUND LYTIC MUREIN TRANSGLYCOSYLASE C"/>
    <property type="match status" value="1"/>
</dbReference>
<evidence type="ECO:0000313" key="4">
    <source>
        <dbReference type="EMBL" id="KFN41145.1"/>
    </source>
</evidence>
<dbReference type="PROSITE" id="PS51782">
    <property type="entry name" value="LYSM"/>
    <property type="match status" value="1"/>
</dbReference>
<keyword evidence="5" id="KW-1185">Reference proteome</keyword>
<organism evidence="4 5">
    <name type="scientific">Arenimonas oryziterrae DSM 21050 = YC6267</name>
    <dbReference type="NCBI Taxonomy" id="1121015"/>
    <lineage>
        <taxon>Bacteria</taxon>
        <taxon>Pseudomonadati</taxon>
        <taxon>Pseudomonadota</taxon>
        <taxon>Gammaproteobacteria</taxon>
        <taxon>Lysobacterales</taxon>
        <taxon>Lysobacteraceae</taxon>
        <taxon>Arenimonas</taxon>
    </lineage>
</organism>
<evidence type="ECO:0000256" key="2">
    <source>
        <dbReference type="SAM" id="SignalP"/>
    </source>
</evidence>
<dbReference type="Gene3D" id="1.10.530.10">
    <property type="match status" value="1"/>
</dbReference>
<dbReference type="SUPFAM" id="SSF53955">
    <property type="entry name" value="Lysozyme-like"/>
    <property type="match status" value="1"/>
</dbReference>
<dbReference type="EMBL" id="AVCI01000045">
    <property type="protein sequence ID" value="KFN41145.1"/>
    <property type="molecule type" value="Genomic_DNA"/>
</dbReference>
<dbReference type="Pfam" id="PF01464">
    <property type="entry name" value="SLT"/>
    <property type="match status" value="1"/>
</dbReference>
<dbReference type="InterPro" id="IPR036779">
    <property type="entry name" value="LysM_dom_sf"/>
</dbReference>
<reference evidence="4 5" key="1">
    <citation type="submission" date="2013-09" db="EMBL/GenBank/DDBJ databases">
        <title>Genome sequencing of Arenimonas oryziterrae.</title>
        <authorList>
            <person name="Chen F."/>
            <person name="Wang G."/>
        </authorList>
    </citation>
    <scope>NUCLEOTIDE SEQUENCE [LARGE SCALE GENOMIC DNA]</scope>
    <source>
        <strain evidence="4 5">YC6267</strain>
    </source>
</reference>
<dbReference type="Pfam" id="PF01476">
    <property type="entry name" value="LysM"/>
    <property type="match status" value="1"/>
</dbReference>
<dbReference type="RefSeq" id="WP_022967841.1">
    <property type="nucleotide sequence ID" value="NZ_ATVD01000001.1"/>
</dbReference>
<protein>
    <recommendedName>
        <fullName evidence="3">LysM domain-containing protein</fullName>
    </recommendedName>
</protein>